<feature type="transmembrane region" description="Helical" evidence="5">
    <location>
        <begin position="421"/>
        <end position="439"/>
    </location>
</feature>
<comment type="subcellular location">
    <subcellularLocation>
        <location evidence="1">Membrane</location>
        <topology evidence="1">Multi-pass membrane protein</topology>
    </subcellularLocation>
</comment>
<evidence type="ECO:0000256" key="3">
    <source>
        <dbReference type="ARBA" id="ARBA00022989"/>
    </source>
</evidence>
<sequence>MSLSLPRSFTPAPVRAAAREVLHHDVVRDSVRFARLRGTVAPALRVGLASGLAIALPALVGHREASAFAALGALTSLYCRDDPYRRRATLLTAVAGVLVGSIAVFSLITALGVPDAAAFALMAALAAAATALVMVLRMGAPGATILIFCAGGGMAVAPGLSDVLPRTLAGASGALLAWVVCMAGAVVRPTAPARLAVRRAADAVRVALRAGDAHTRAVAANLLDGARRTLADDATWARARPDALVLAENVRLLQGALDEAAGVERPSVDAPLPDRLSLLDQLRSGASRPGWRLAAARVLIGGLTASAVASGLGVGHTAWAVMGSTAVLQGASARHAAVRAVQRAAGTAAGALLLAYPLLSAHPGFWPTAAIVVVLTVATEVVVGRNYGVAQMTIAPMALLMTTLGQAADPATLARDRALDTALGAAAGLLTVLLVHRYGRRRA</sequence>
<keyword evidence="3 5" id="KW-1133">Transmembrane helix</keyword>
<protein>
    <submittedName>
        <fullName evidence="7">Fusaric acid resistance family protein</fullName>
    </submittedName>
</protein>
<organism evidence="7 8">
    <name type="scientific">Xylanimonas ulmi</name>
    <dbReference type="NCBI Taxonomy" id="228973"/>
    <lineage>
        <taxon>Bacteria</taxon>
        <taxon>Bacillati</taxon>
        <taxon>Actinomycetota</taxon>
        <taxon>Actinomycetes</taxon>
        <taxon>Micrococcales</taxon>
        <taxon>Promicromonosporaceae</taxon>
        <taxon>Xylanimonas</taxon>
    </lineage>
</organism>
<feature type="transmembrane region" description="Helical" evidence="5">
    <location>
        <begin position="167"/>
        <end position="187"/>
    </location>
</feature>
<feature type="transmembrane region" description="Helical" evidence="5">
    <location>
        <begin position="90"/>
        <end position="111"/>
    </location>
</feature>
<feature type="transmembrane region" description="Helical" evidence="5">
    <location>
        <begin position="117"/>
        <end position="136"/>
    </location>
</feature>
<dbReference type="Proteomes" id="UP000293852">
    <property type="component" value="Unassembled WGS sequence"/>
</dbReference>
<keyword evidence="8" id="KW-1185">Reference proteome</keyword>
<dbReference type="RefSeq" id="WP_130412130.1">
    <property type="nucleotide sequence ID" value="NZ_SGWX01000001.1"/>
</dbReference>
<dbReference type="GO" id="GO:0016020">
    <property type="term" value="C:membrane"/>
    <property type="evidence" value="ECO:0007669"/>
    <property type="project" value="UniProtKB-SubCell"/>
</dbReference>
<gene>
    <name evidence="7" type="ORF">EV386_0563</name>
</gene>
<name>A0A4Q7LZR3_9MICO</name>
<feature type="transmembrane region" description="Helical" evidence="5">
    <location>
        <begin position="390"/>
        <end position="409"/>
    </location>
</feature>
<reference evidence="7 8" key="1">
    <citation type="submission" date="2019-02" db="EMBL/GenBank/DDBJ databases">
        <title>Sequencing the genomes of 1000 actinobacteria strains.</title>
        <authorList>
            <person name="Klenk H.-P."/>
        </authorList>
    </citation>
    <scope>NUCLEOTIDE SEQUENCE [LARGE SCALE GENOMIC DNA]</scope>
    <source>
        <strain evidence="7 8">DSM 16932</strain>
    </source>
</reference>
<dbReference type="InterPro" id="IPR049453">
    <property type="entry name" value="Memb_transporter_dom"/>
</dbReference>
<feature type="transmembrane region" description="Helical" evidence="5">
    <location>
        <begin position="143"/>
        <end position="161"/>
    </location>
</feature>
<proteinExistence type="predicted"/>
<evidence type="ECO:0000313" key="8">
    <source>
        <dbReference type="Proteomes" id="UP000293852"/>
    </source>
</evidence>
<dbReference type="EMBL" id="SGWX01000001">
    <property type="protein sequence ID" value="RZS60311.1"/>
    <property type="molecule type" value="Genomic_DNA"/>
</dbReference>
<evidence type="ECO:0000313" key="7">
    <source>
        <dbReference type="EMBL" id="RZS60311.1"/>
    </source>
</evidence>
<keyword evidence="2 5" id="KW-0812">Transmembrane</keyword>
<evidence type="ECO:0000256" key="1">
    <source>
        <dbReference type="ARBA" id="ARBA00004141"/>
    </source>
</evidence>
<dbReference type="AlphaFoldDB" id="A0A4Q7LZR3"/>
<dbReference type="Pfam" id="PF13515">
    <property type="entry name" value="FUSC_2"/>
    <property type="match status" value="1"/>
</dbReference>
<evidence type="ECO:0000259" key="6">
    <source>
        <dbReference type="Pfam" id="PF13515"/>
    </source>
</evidence>
<feature type="domain" description="Integral membrane bound transporter" evidence="6">
    <location>
        <begin position="305"/>
        <end position="430"/>
    </location>
</feature>
<comment type="caution">
    <text evidence="7">The sequence shown here is derived from an EMBL/GenBank/DDBJ whole genome shotgun (WGS) entry which is preliminary data.</text>
</comment>
<evidence type="ECO:0000256" key="2">
    <source>
        <dbReference type="ARBA" id="ARBA00022692"/>
    </source>
</evidence>
<evidence type="ECO:0000256" key="5">
    <source>
        <dbReference type="SAM" id="Phobius"/>
    </source>
</evidence>
<keyword evidence="4 5" id="KW-0472">Membrane</keyword>
<evidence type="ECO:0000256" key="4">
    <source>
        <dbReference type="ARBA" id="ARBA00023136"/>
    </source>
</evidence>
<accession>A0A4Q7LZR3</accession>
<dbReference type="OrthoDB" id="581879at2"/>